<keyword evidence="10" id="KW-1185">Reference proteome</keyword>
<evidence type="ECO:0000256" key="5">
    <source>
        <dbReference type="ARBA" id="ARBA00023242"/>
    </source>
</evidence>
<evidence type="ECO:0000313" key="10">
    <source>
        <dbReference type="Proteomes" id="UP001194696"/>
    </source>
</evidence>
<organism evidence="9 10">
    <name type="scientific">Linnemannia gamsii</name>
    <dbReference type="NCBI Taxonomy" id="64522"/>
    <lineage>
        <taxon>Eukaryota</taxon>
        <taxon>Fungi</taxon>
        <taxon>Fungi incertae sedis</taxon>
        <taxon>Mucoromycota</taxon>
        <taxon>Mortierellomycotina</taxon>
        <taxon>Mortierellomycetes</taxon>
        <taxon>Mortierellales</taxon>
        <taxon>Mortierellaceae</taxon>
        <taxon>Linnemannia</taxon>
    </lineage>
</organism>
<feature type="compositionally biased region" description="Basic and acidic residues" evidence="6">
    <location>
        <begin position="428"/>
        <end position="438"/>
    </location>
</feature>
<keyword evidence="2 7" id="KW-0812">Transmembrane</keyword>
<feature type="transmembrane region" description="Helical" evidence="7">
    <location>
        <begin position="385"/>
        <end position="406"/>
    </location>
</feature>
<dbReference type="InterPro" id="IPR018617">
    <property type="entry name" value="Ima1_N"/>
</dbReference>
<reference evidence="9 10" key="1">
    <citation type="journal article" date="2020" name="Fungal Divers.">
        <title>Resolving the Mortierellaceae phylogeny through synthesis of multi-gene phylogenetics and phylogenomics.</title>
        <authorList>
            <person name="Vandepol N."/>
            <person name="Liber J."/>
            <person name="Desiro A."/>
            <person name="Na H."/>
            <person name="Kennedy M."/>
            <person name="Barry K."/>
            <person name="Grigoriev I.V."/>
            <person name="Miller A.N."/>
            <person name="O'Donnell K."/>
            <person name="Stajich J.E."/>
            <person name="Bonito G."/>
        </authorList>
    </citation>
    <scope>NUCLEOTIDE SEQUENCE [LARGE SCALE GENOMIC DNA]</scope>
    <source>
        <strain evidence="9 10">AD045</strain>
    </source>
</reference>
<protein>
    <recommendedName>
        <fullName evidence="8">Ima1 N-terminal domain-containing protein</fullName>
    </recommendedName>
</protein>
<name>A0ABQ7JUC8_9FUNG</name>
<feature type="compositionally biased region" description="Polar residues" evidence="6">
    <location>
        <begin position="462"/>
        <end position="477"/>
    </location>
</feature>
<feature type="compositionally biased region" description="Polar residues" evidence="6">
    <location>
        <begin position="518"/>
        <end position="527"/>
    </location>
</feature>
<dbReference type="Pfam" id="PF09779">
    <property type="entry name" value="Ima1_N"/>
    <property type="match status" value="1"/>
</dbReference>
<dbReference type="PANTHER" id="PTHR28538">
    <property type="entry name" value="INTEGRAL INNER NUCLEAR MEMBRANE PROTEIN IMA1"/>
    <property type="match status" value="1"/>
</dbReference>
<feature type="transmembrane region" description="Helical" evidence="7">
    <location>
        <begin position="940"/>
        <end position="963"/>
    </location>
</feature>
<evidence type="ECO:0000256" key="1">
    <source>
        <dbReference type="ARBA" id="ARBA00004473"/>
    </source>
</evidence>
<dbReference type="InterPro" id="IPR042321">
    <property type="entry name" value="Ima1"/>
</dbReference>
<comment type="subcellular location">
    <subcellularLocation>
        <location evidence="1">Nucleus inner membrane</location>
        <topology evidence="1">Multi-pass membrane protein</topology>
    </subcellularLocation>
</comment>
<evidence type="ECO:0000256" key="3">
    <source>
        <dbReference type="ARBA" id="ARBA00022989"/>
    </source>
</evidence>
<feature type="region of interest" description="Disordered" evidence="6">
    <location>
        <begin position="1"/>
        <end position="26"/>
    </location>
</feature>
<feature type="region of interest" description="Disordered" evidence="6">
    <location>
        <begin position="102"/>
        <end position="137"/>
    </location>
</feature>
<accession>A0ABQ7JUC8</accession>
<feature type="domain" description="Ima1 N-terminal" evidence="8">
    <location>
        <begin position="56"/>
        <end position="196"/>
    </location>
</feature>
<feature type="transmembrane region" description="Helical" evidence="7">
    <location>
        <begin position="317"/>
        <end position="336"/>
    </location>
</feature>
<keyword evidence="3 7" id="KW-1133">Transmembrane helix</keyword>
<evidence type="ECO:0000256" key="4">
    <source>
        <dbReference type="ARBA" id="ARBA00023136"/>
    </source>
</evidence>
<evidence type="ECO:0000256" key="7">
    <source>
        <dbReference type="SAM" id="Phobius"/>
    </source>
</evidence>
<keyword evidence="5" id="KW-0539">Nucleus</keyword>
<sequence length="980" mass="110982">MQRNRPGPTHFKTAFPGGPNQDITARPPRSRITTAFRPINHPPGWLETILMRPIRVECWSCLRPSWLHRGQREATPYDWTCLNCQTHQRRDKDGNIESVPEMYDSTLNEDTSERIARSRTSRNRARSNGATMSSSQDDVFCDKCSSNQRVIYQLLSNYIPDEDDENYEAFFENADTYRRQVEERYPLACSDCLDKVQQKLSQQNYKIKSSLLNATLSKSRGDRISPTRKYPDALWLFTGASWVISHAAWTAVELGVLLHLPNIGPFEHLRQRRHSTGHSTFNTITGAISKFNVASVWPWASTFGRPFRDLQEHEHRMLLLLALAFVSVTSLFWDPLQLTRWRSPRARIRIRWYHSWTKRAALPLLVFQFLALYSKRLWQESIVGYVMLVLLHALYLVTFFTGGQALEPIELRFSPSVTPSSPPPEASANERTRSDNRPNRPLAAARQGSFANRSFSPPALSRTISDPSNRFAASSSPVWGDYSGSQSDSQDTNQMNWSPKKPASSPPTRLPAVFGTYRDSSQRTTQGDPFLQGMARLGQDSANAYTSHTFTQNNDRNNDNKFHSRAYEPSPLANPSMITNMSLSNISFGEMLGFPSAKFQQPENHFAHRSQPDSGRSEPWAFRKPAETSTSTFGMDRIHRPGQPSRPSGLSRNTDVDMEGDDDDDDDNDNNVRRGAFGQRRRDAGSDSDLFGNSFSAMGRSHQNRDSWTVDGREAFAAQTYFPPEPETGLEDNFFGVVKIVDDYLPPKQEPRTIDARNLMLKKRMAKRWLVLILLCRALSLLKSDSLWVDKLLWTSHHVFAIVVLHATAFWVLDESRALQRYWNGKPTKGTEKKSTTAIKSKDPFEPTPLDKICSYILMTLLSLRVMSLMWAVLSKPEQGVDMNDSCVRGLDLSSGKDIEYCSSPVDERYSDLDWPIGAIQLSMPWAYDGGYDLRTLASFAGWIHDGAIVALFGVLIVCGAGARSTQDRTKAPEGRKVKL</sequence>
<dbReference type="Proteomes" id="UP001194696">
    <property type="component" value="Unassembled WGS sequence"/>
</dbReference>
<keyword evidence="4 7" id="KW-0472">Membrane</keyword>
<feature type="region of interest" description="Disordered" evidence="6">
    <location>
        <begin position="604"/>
        <end position="689"/>
    </location>
</feature>
<proteinExistence type="predicted"/>
<evidence type="ECO:0000256" key="6">
    <source>
        <dbReference type="SAM" id="MobiDB-lite"/>
    </source>
</evidence>
<feature type="compositionally biased region" description="Low complexity" evidence="6">
    <location>
        <begin position="480"/>
        <end position="491"/>
    </location>
</feature>
<dbReference type="EMBL" id="JAAAIM010000685">
    <property type="protein sequence ID" value="KAG0285255.1"/>
    <property type="molecule type" value="Genomic_DNA"/>
</dbReference>
<dbReference type="PANTHER" id="PTHR28538:SF1">
    <property type="entry name" value="INTEGRAL INNER NUCLEAR MEMBRANE PROTEIN IMA1"/>
    <property type="match status" value="1"/>
</dbReference>
<feature type="compositionally biased region" description="Acidic residues" evidence="6">
    <location>
        <begin position="656"/>
        <end position="669"/>
    </location>
</feature>
<evidence type="ECO:0000256" key="2">
    <source>
        <dbReference type="ARBA" id="ARBA00022692"/>
    </source>
</evidence>
<comment type="caution">
    <text evidence="9">The sequence shown here is derived from an EMBL/GenBank/DDBJ whole genome shotgun (WGS) entry which is preliminary data.</text>
</comment>
<evidence type="ECO:0000259" key="8">
    <source>
        <dbReference type="Pfam" id="PF09779"/>
    </source>
</evidence>
<feature type="region of interest" description="Disordered" evidence="6">
    <location>
        <begin position="413"/>
        <end position="527"/>
    </location>
</feature>
<gene>
    <name evidence="9" type="ORF">BGZ96_010452</name>
</gene>
<evidence type="ECO:0000313" key="9">
    <source>
        <dbReference type="EMBL" id="KAG0285255.1"/>
    </source>
</evidence>